<dbReference type="InterPro" id="IPR013766">
    <property type="entry name" value="Thioredoxin_domain"/>
</dbReference>
<dbReference type="InterPro" id="IPR050553">
    <property type="entry name" value="Thioredoxin_ResA/DsbE_sf"/>
</dbReference>
<keyword evidence="3" id="KW-1015">Disulfide bond</keyword>
<evidence type="ECO:0000256" key="2">
    <source>
        <dbReference type="ARBA" id="ARBA00022748"/>
    </source>
</evidence>
<feature type="domain" description="Thioredoxin" evidence="5">
    <location>
        <begin position="111"/>
        <end position="260"/>
    </location>
</feature>
<accession>A0A953I0V0</accession>
<keyword evidence="7" id="KW-1185">Reference proteome</keyword>
<evidence type="ECO:0000256" key="4">
    <source>
        <dbReference type="ARBA" id="ARBA00023284"/>
    </source>
</evidence>
<evidence type="ECO:0000256" key="3">
    <source>
        <dbReference type="ARBA" id="ARBA00023157"/>
    </source>
</evidence>
<proteinExistence type="predicted"/>
<keyword evidence="4" id="KW-0676">Redox-active center</keyword>
<dbReference type="PANTHER" id="PTHR42852">
    <property type="entry name" value="THIOL:DISULFIDE INTERCHANGE PROTEIN DSBE"/>
    <property type="match status" value="1"/>
</dbReference>
<dbReference type="Pfam" id="PF08534">
    <property type="entry name" value="Redoxin"/>
    <property type="match status" value="1"/>
</dbReference>
<evidence type="ECO:0000313" key="7">
    <source>
        <dbReference type="Proteomes" id="UP000753961"/>
    </source>
</evidence>
<dbReference type="RefSeq" id="WP_222580746.1">
    <property type="nucleotide sequence ID" value="NZ_JAHVHU010000012.1"/>
</dbReference>
<dbReference type="GO" id="GO:0030313">
    <property type="term" value="C:cell envelope"/>
    <property type="evidence" value="ECO:0007669"/>
    <property type="project" value="UniProtKB-SubCell"/>
</dbReference>
<evidence type="ECO:0000259" key="5">
    <source>
        <dbReference type="PROSITE" id="PS51352"/>
    </source>
</evidence>
<dbReference type="GO" id="GO:0017004">
    <property type="term" value="P:cytochrome complex assembly"/>
    <property type="evidence" value="ECO:0007669"/>
    <property type="project" value="UniProtKB-KW"/>
</dbReference>
<dbReference type="InterPro" id="IPR036249">
    <property type="entry name" value="Thioredoxin-like_sf"/>
</dbReference>
<dbReference type="EMBL" id="JAHVHU010000012">
    <property type="protein sequence ID" value="MBY5959207.1"/>
    <property type="molecule type" value="Genomic_DNA"/>
</dbReference>
<dbReference type="InterPro" id="IPR013740">
    <property type="entry name" value="Redoxin"/>
</dbReference>
<evidence type="ECO:0000313" key="6">
    <source>
        <dbReference type="EMBL" id="MBY5959207.1"/>
    </source>
</evidence>
<sequence>MKRLILSSYFINDLDTSIYGKESDFDIYSISDRFYYKTKFDQNPDSIFNSVQNHCPDINPNLARYYFQMNLERFTEAESLASINNMISQYYKSFSQPRDTVFIQGLRMKMGVEESLAEDIKIKNKAGAKSNLNQVIRQNGASLYYIDYWASWCAPCRKEIPYSIDLKKDLEEMNIRFIYLAYNDRIDNWKKANDELKLSQYKYSYFITNSRSSQQLIDYSIKTIPRYMILDNDGKVLVSHAMRPSDPELKKVLLKYLSKR</sequence>
<organism evidence="6 7">
    <name type="scientific">Membranihabitans marinus</name>
    <dbReference type="NCBI Taxonomy" id="1227546"/>
    <lineage>
        <taxon>Bacteria</taxon>
        <taxon>Pseudomonadati</taxon>
        <taxon>Bacteroidota</taxon>
        <taxon>Saprospiria</taxon>
        <taxon>Saprospirales</taxon>
        <taxon>Saprospiraceae</taxon>
        <taxon>Membranihabitans</taxon>
    </lineage>
</organism>
<comment type="caution">
    <text evidence="6">The sequence shown here is derived from an EMBL/GenBank/DDBJ whole genome shotgun (WGS) entry which is preliminary data.</text>
</comment>
<dbReference type="SUPFAM" id="SSF52833">
    <property type="entry name" value="Thioredoxin-like"/>
    <property type="match status" value="1"/>
</dbReference>
<dbReference type="Proteomes" id="UP000753961">
    <property type="component" value="Unassembled WGS sequence"/>
</dbReference>
<dbReference type="PANTHER" id="PTHR42852:SF6">
    <property type="entry name" value="THIOL:DISULFIDE INTERCHANGE PROTEIN DSBE"/>
    <property type="match status" value="1"/>
</dbReference>
<comment type="subcellular location">
    <subcellularLocation>
        <location evidence="1">Cell envelope</location>
    </subcellularLocation>
</comment>
<keyword evidence="2" id="KW-0201">Cytochrome c-type biogenesis</keyword>
<dbReference type="CDD" id="cd02966">
    <property type="entry name" value="TlpA_like_family"/>
    <property type="match status" value="1"/>
</dbReference>
<evidence type="ECO:0000256" key="1">
    <source>
        <dbReference type="ARBA" id="ARBA00004196"/>
    </source>
</evidence>
<dbReference type="PROSITE" id="PS51352">
    <property type="entry name" value="THIOREDOXIN_2"/>
    <property type="match status" value="1"/>
</dbReference>
<name>A0A953I0V0_9BACT</name>
<dbReference type="AlphaFoldDB" id="A0A953I0V0"/>
<gene>
    <name evidence="6" type="ORF">KUV50_13725</name>
</gene>
<reference evidence="6" key="1">
    <citation type="submission" date="2021-06" db="EMBL/GenBank/DDBJ databases">
        <title>44 bacteria genomes isolated from Dapeng, Shenzhen.</title>
        <authorList>
            <person name="Zheng W."/>
            <person name="Yu S."/>
            <person name="Huang Y."/>
        </authorList>
    </citation>
    <scope>NUCLEOTIDE SEQUENCE</scope>
    <source>
        <strain evidence="6">DP5N28-2</strain>
    </source>
</reference>
<dbReference type="Gene3D" id="3.40.30.10">
    <property type="entry name" value="Glutaredoxin"/>
    <property type="match status" value="1"/>
</dbReference>
<protein>
    <submittedName>
        <fullName evidence="6">TlpA family protein disulfide reductase</fullName>
    </submittedName>
</protein>